<evidence type="ECO:0000256" key="1">
    <source>
        <dbReference type="SAM" id="MobiDB-lite"/>
    </source>
</evidence>
<reference evidence="2 3" key="1">
    <citation type="submission" date="2022-12" db="EMBL/GenBank/DDBJ databases">
        <authorList>
            <person name="Muema E."/>
        </authorList>
    </citation>
    <scope>NUCLEOTIDE SEQUENCE [LARGE SCALE GENOMIC DNA]</scope>
    <source>
        <strain evidence="3">1330</strain>
    </source>
</reference>
<dbReference type="EMBL" id="JAPYKO010000028">
    <property type="protein sequence ID" value="MEI9405913.1"/>
    <property type="molecule type" value="Genomic_DNA"/>
</dbReference>
<evidence type="ECO:0000313" key="3">
    <source>
        <dbReference type="Proteomes" id="UP001366503"/>
    </source>
</evidence>
<name>A0ABU8KJM9_9HYPH</name>
<accession>A0ABU8KJM9</accession>
<keyword evidence="3" id="KW-1185">Reference proteome</keyword>
<organism evidence="2 3">
    <name type="scientific">Mesorhizobium argentiipisi</name>
    <dbReference type="NCBI Taxonomy" id="3015175"/>
    <lineage>
        <taxon>Bacteria</taxon>
        <taxon>Pseudomonadati</taxon>
        <taxon>Pseudomonadota</taxon>
        <taxon>Alphaproteobacteria</taxon>
        <taxon>Hyphomicrobiales</taxon>
        <taxon>Phyllobacteriaceae</taxon>
        <taxon>Mesorhizobium</taxon>
    </lineage>
</organism>
<feature type="region of interest" description="Disordered" evidence="1">
    <location>
        <begin position="39"/>
        <end position="60"/>
    </location>
</feature>
<feature type="compositionally biased region" description="Low complexity" evidence="1">
    <location>
        <begin position="39"/>
        <end position="56"/>
    </location>
</feature>
<evidence type="ECO:0000313" key="2">
    <source>
        <dbReference type="EMBL" id="MEI9405913.1"/>
    </source>
</evidence>
<gene>
    <name evidence="2" type="ORF">O7A05_27675</name>
</gene>
<dbReference type="Proteomes" id="UP001366503">
    <property type="component" value="Unassembled WGS sequence"/>
</dbReference>
<proteinExistence type="predicted"/>
<comment type="caution">
    <text evidence="2">The sequence shown here is derived from an EMBL/GenBank/DDBJ whole genome shotgun (WGS) entry which is preliminary data.</text>
</comment>
<protein>
    <submittedName>
        <fullName evidence="2">Uncharacterized protein</fullName>
    </submittedName>
</protein>
<dbReference type="RefSeq" id="WP_337096250.1">
    <property type="nucleotide sequence ID" value="NZ_JAPYKO010000028.1"/>
</dbReference>
<sequence length="542" mass="55787">MSESEGPWVRYAALNAQQQSAPIGQEDGPWLRYQRQGTAPVVPSGTASASAPGAAAHPQTPMTAADVLSGAVQNFLPSAGQFAQDIAQPILHPIQTAQNLGDIAGGVAAKAGIGDHDQHSADAVGQFFAGRYGGFENVKKTMATDPVGFLSDVATLLSGGSLAAAKAPGVLGTVARAAGTAGEILDPVQAAGKVVTGTGRAVGTGVSAGLGLTTGVGGDAIRSMQRAGFEGNTAALEQMRGAAPSTEILDRAKSALGQLDRDRATKYNADMAPARADQSVLNFSGIDNAIRDANDMVRFKGVVKNREGADIVNQMKSVVDDWKQLTPADYHTPAGFDALKQTLGGIRESTEAGTPARKVADTIYRRVRDDVEAQVPSYAAAMRGYENATNNSNQIRKTLSLGENATDDTGLRKLLSSTRSNVSANFGTRAALVDQLAQKEPALPGMLAGRAMSGLEPQGLARVLHSGAAYAVPGAALLSNPPALLAALSTLAVSSPRVIGEAAYGVGGARRAFNPAFLSPAQRLLLRQSAFQAGRAARVSGQ</sequence>